<dbReference type="GO" id="GO:0035999">
    <property type="term" value="P:tetrahydrofolate interconversion"/>
    <property type="evidence" value="ECO:0007669"/>
    <property type="project" value="TreeGrafter"/>
</dbReference>
<dbReference type="RefSeq" id="XP_016254295.1">
    <property type="nucleotide sequence ID" value="XM_016387367.1"/>
</dbReference>
<keyword evidence="3" id="KW-0067">ATP-binding</keyword>
<dbReference type="HOGENOM" id="CLU_066245_2_1_1"/>
<dbReference type="GO" id="GO:0009396">
    <property type="term" value="P:folic acid-containing compound biosynthetic process"/>
    <property type="evidence" value="ECO:0007669"/>
    <property type="project" value="TreeGrafter"/>
</dbReference>
<dbReference type="PANTHER" id="PTHR23407:SF1">
    <property type="entry name" value="5-FORMYLTETRAHYDROFOLATE CYCLO-LIGASE"/>
    <property type="match status" value="1"/>
</dbReference>
<dbReference type="PANTHER" id="PTHR23407">
    <property type="entry name" value="ATPASE INHIBITOR/5-FORMYLTETRAHYDROFOLATE CYCLO-LIGASE"/>
    <property type="match status" value="1"/>
</dbReference>
<evidence type="ECO:0000313" key="7">
    <source>
        <dbReference type="Proteomes" id="UP000054466"/>
    </source>
</evidence>
<comment type="catalytic activity">
    <reaction evidence="4">
        <text>(6S)-5-formyl-5,6,7,8-tetrahydrofolate + ATP = (6R)-5,10-methenyltetrahydrofolate + ADP + phosphate</text>
        <dbReference type="Rhea" id="RHEA:10488"/>
        <dbReference type="ChEBI" id="CHEBI:30616"/>
        <dbReference type="ChEBI" id="CHEBI:43474"/>
        <dbReference type="ChEBI" id="CHEBI:57455"/>
        <dbReference type="ChEBI" id="CHEBI:57457"/>
        <dbReference type="ChEBI" id="CHEBI:456216"/>
        <dbReference type="EC" id="6.3.3.2"/>
    </reaction>
</comment>
<dbReference type="InterPro" id="IPR037171">
    <property type="entry name" value="NagB/RpiA_transferase-like"/>
</dbReference>
<evidence type="ECO:0000256" key="4">
    <source>
        <dbReference type="ARBA" id="ARBA00036539"/>
    </source>
</evidence>
<evidence type="ECO:0000256" key="5">
    <source>
        <dbReference type="ARBA" id="ARBA00038966"/>
    </source>
</evidence>
<keyword evidence="7" id="KW-1185">Reference proteome</keyword>
<dbReference type="EMBL" id="KN847040">
    <property type="protein sequence ID" value="KIW34079.1"/>
    <property type="molecule type" value="Genomic_DNA"/>
</dbReference>
<dbReference type="SUPFAM" id="SSF100950">
    <property type="entry name" value="NagB/RpiA/CoA transferase-like"/>
    <property type="match status" value="1"/>
</dbReference>
<dbReference type="InterPro" id="IPR024185">
    <property type="entry name" value="FTHF_cligase-like_sf"/>
</dbReference>
<dbReference type="Proteomes" id="UP000054466">
    <property type="component" value="Unassembled WGS sequence"/>
</dbReference>
<dbReference type="GeneID" id="27340073"/>
<keyword evidence="6" id="KW-0436">Ligase</keyword>
<dbReference type="VEuPathDB" id="FungiDB:PV07_00879"/>
<protein>
    <recommendedName>
        <fullName evidence="5">5-formyltetrahydrofolate cyclo-ligase</fullName>
        <ecNumber evidence="5">6.3.3.2</ecNumber>
    </recommendedName>
</protein>
<dbReference type="Pfam" id="PF01812">
    <property type="entry name" value="5-FTHF_cyc-lig"/>
    <property type="match status" value="1"/>
</dbReference>
<dbReference type="STRING" id="569365.A0A0D2DEH5"/>
<name>A0A0D2DEH5_9EURO</name>
<accession>A0A0D2DEH5</accession>
<reference evidence="6 7" key="1">
    <citation type="submission" date="2015-01" db="EMBL/GenBank/DDBJ databases">
        <title>The Genome Sequence of Cladophialophora immunda CBS83496.</title>
        <authorList>
            <consortium name="The Broad Institute Genomics Platform"/>
            <person name="Cuomo C."/>
            <person name="de Hoog S."/>
            <person name="Gorbushina A."/>
            <person name="Stielow B."/>
            <person name="Teixiera M."/>
            <person name="Abouelleil A."/>
            <person name="Chapman S.B."/>
            <person name="Priest M."/>
            <person name="Young S.K."/>
            <person name="Wortman J."/>
            <person name="Nusbaum C."/>
            <person name="Birren B."/>
        </authorList>
    </citation>
    <scope>NUCLEOTIDE SEQUENCE [LARGE SCALE GENOMIC DNA]</scope>
    <source>
        <strain evidence="6 7">CBS 83496</strain>
    </source>
</reference>
<dbReference type="AlphaFoldDB" id="A0A0D2DEH5"/>
<gene>
    <name evidence="6" type="ORF">PV07_00879</name>
</gene>
<evidence type="ECO:0000313" key="6">
    <source>
        <dbReference type="EMBL" id="KIW34079.1"/>
    </source>
</evidence>
<evidence type="ECO:0000256" key="2">
    <source>
        <dbReference type="ARBA" id="ARBA00022741"/>
    </source>
</evidence>
<organism evidence="6 7">
    <name type="scientific">Cladophialophora immunda</name>
    <dbReference type="NCBI Taxonomy" id="569365"/>
    <lineage>
        <taxon>Eukaryota</taxon>
        <taxon>Fungi</taxon>
        <taxon>Dikarya</taxon>
        <taxon>Ascomycota</taxon>
        <taxon>Pezizomycotina</taxon>
        <taxon>Eurotiomycetes</taxon>
        <taxon>Chaetothyriomycetidae</taxon>
        <taxon>Chaetothyriales</taxon>
        <taxon>Herpotrichiellaceae</taxon>
        <taxon>Cladophialophora</taxon>
    </lineage>
</organism>
<dbReference type="Gene3D" id="3.40.50.10420">
    <property type="entry name" value="NagB/RpiA/CoA transferase-like"/>
    <property type="match status" value="1"/>
</dbReference>
<comment type="similarity">
    <text evidence="1">Belongs to the 5-formyltetrahydrofolate cyclo-ligase family.</text>
</comment>
<dbReference type="GO" id="GO:0030272">
    <property type="term" value="F:5-formyltetrahydrofolate cyclo-ligase activity"/>
    <property type="evidence" value="ECO:0007669"/>
    <property type="project" value="UniProtKB-EC"/>
</dbReference>
<evidence type="ECO:0000256" key="3">
    <source>
        <dbReference type="ARBA" id="ARBA00022840"/>
    </source>
</evidence>
<evidence type="ECO:0000256" key="1">
    <source>
        <dbReference type="ARBA" id="ARBA00010638"/>
    </source>
</evidence>
<dbReference type="EC" id="6.3.3.2" evidence="5"/>
<keyword evidence="2" id="KW-0547">Nucleotide-binding</keyword>
<dbReference type="OrthoDB" id="2015992at2759"/>
<dbReference type="InterPro" id="IPR002698">
    <property type="entry name" value="FTHF_cligase"/>
</dbReference>
<dbReference type="GO" id="GO:0005524">
    <property type="term" value="F:ATP binding"/>
    <property type="evidence" value="ECO:0007669"/>
    <property type="project" value="UniProtKB-KW"/>
</dbReference>
<sequence length="253" mass="28055">MQQPLWVRCSMRSWSSLQALQTTTTMALRDQKAALRQRIGGDLKKLDSNQIERQSAIITEQVLQMPAYQNAKAVALFLSMPGREASTRDIVLHALDSGKCVFVPYLHAGEAPKSKVMDMLQLHDKDDFHSLSPDAWGIPSLSKDSVETRRNALGGIGILNHSSGDQQDPPSLDLIFMPAVAFDQSHRRLGHGKGFYDRYLSKYKDTLSGSQSGRPMPLLVGIALRQQVLPPGETIPADEHDWIVDQIVVADVE</sequence>
<dbReference type="GO" id="GO:0005739">
    <property type="term" value="C:mitochondrion"/>
    <property type="evidence" value="ECO:0007669"/>
    <property type="project" value="TreeGrafter"/>
</dbReference>
<proteinExistence type="inferred from homology"/>